<dbReference type="OrthoDB" id="2319628at2"/>
<evidence type="ECO:0000313" key="3">
    <source>
        <dbReference type="Proteomes" id="UP000051999"/>
    </source>
</evidence>
<organism evidence="2 3">
    <name type="scientific">Furfurilactobacillus rossiae DSM 15814</name>
    <dbReference type="NCBI Taxonomy" id="1114972"/>
    <lineage>
        <taxon>Bacteria</taxon>
        <taxon>Bacillati</taxon>
        <taxon>Bacillota</taxon>
        <taxon>Bacilli</taxon>
        <taxon>Lactobacillales</taxon>
        <taxon>Lactobacillaceae</taxon>
        <taxon>Furfurilactobacillus</taxon>
    </lineage>
</organism>
<feature type="transmembrane region" description="Helical" evidence="1">
    <location>
        <begin position="15"/>
        <end position="39"/>
    </location>
</feature>
<evidence type="ECO:0000256" key="1">
    <source>
        <dbReference type="SAM" id="Phobius"/>
    </source>
</evidence>
<accession>A0A0R1RH75</accession>
<dbReference type="AlphaFoldDB" id="A0A0R1RH75"/>
<comment type="caution">
    <text evidence="2">The sequence shown here is derived from an EMBL/GenBank/DDBJ whole genome shotgun (WGS) entry which is preliminary data.</text>
</comment>
<protein>
    <submittedName>
        <fullName evidence="2">Uncharacterized protein</fullName>
    </submittedName>
</protein>
<proteinExistence type="predicted"/>
<dbReference type="Proteomes" id="UP000051999">
    <property type="component" value="Unassembled WGS sequence"/>
</dbReference>
<gene>
    <name evidence="2" type="ORF">FD35_GL002250</name>
</gene>
<dbReference type="RefSeq" id="WP_017262842.1">
    <property type="nucleotide sequence ID" value="NZ_AUAW01000006.1"/>
</dbReference>
<evidence type="ECO:0000313" key="2">
    <source>
        <dbReference type="EMBL" id="KRL56207.1"/>
    </source>
</evidence>
<name>A0A0R1RH75_9LACO</name>
<keyword evidence="1" id="KW-0472">Membrane</keyword>
<sequence length="235" mass="25975">MKQTETNAPVHNRGLIWLISAIVVAVVIAIAAVGGTVLYKNMTTTNYELVDAAQPLTYKGKTVTAHGVASFSHKQATITSMSFGRSAVVVTVAHYQFDSSDKKKAKPNNIALAIYQLPLSEFERTYAKQLATNKQDNVTAINQTMKVVKPQAGVYIDHLQASDQKRLNIDATSNQATYQKLENAYASASRKVKTHTHFTPTKRVYQRAHKLNAGQTKQFTKLADAVKYMQEKTAQ</sequence>
<dbReference type="PATRIC" id="fig|1114972.6.peg.2305"/>
<keyword evidence="1" id="KW-0812">Transmembrane</keyword>
<keyword evidence="3" id="KW-1185">Reference proteome</keyword>
<dbReference type="EMBL" id="AZFF01000005">
    <property type="protein sequence ID" value="KRL56207.1"/>
    <property type="molecule type" value="Genomic_DNA"/>
</dbReference>
<keyword evidence="1" id="KW-1133">Transmembrane helix</keyword>
<reference evidence="2 3" key="1">
    <citation type="journal article" date="2015" name="Genome Announc.">
        <title>Expanding the biotechnology potential of lactobacilli through comparative genomics of 213 strains and associated genera.</title>
        <authorList>
            <person name="Sun Z."/>
            <person name="Harris H.M."/>
            <person name="McCann A."/>
            <person name="Guo C."/>
            <person name="Argimon S."/>
            <person name="Zhang W."/>
            <person name="Yang X."/>
            <person name="Jeffery I.B."/>
            <person name="Cooney J.C."/>
            <person name="Kagawa T.F."/>
            <person name="Liu W."/>
            <person name="Song Y."/>
            <person name="Salvetti E."/>
            <person name="Wrobel A."/>
            <person name="Rasinkangas P."/>
            <person name="Parkhill J."/>
            <person name="Rea M.C."/>
            <person name="O'Sullivan O."/>
            <person name="Ritari J."/>
            <person name="Douillard F.P."/>
            <person name="Paul Ross R."/>
            <person name="Yang R."/>
            <person name="Briner A.E."/>
            <person name="Felis G.E."/>
            <person name="de Vos W.M."/>
            <person name="Barrangou R."/>
            <person name="Klaenhammer T.R."/>
            <person name="Caufield P.W."/>
            <person name="Cui Y."/>
            <person name="Zhang H."/>
            <person name="O'Toole P.W."/>
        </authorList>
    </citation>
    <scope>NUCLEOTIDE SEQUENCE [LARGE SCALE GENOMIC DNA]</scope>
    <source>
        <strain evidence="2 3">DSM 15814</strain>
    </source>
</reference>